<feature type="compositionally biased region" description="Basic and acidic residues" evidence="1">
    <location>
        <begin position="556"/>
        <end position="565"/>
    </location>
</feature>
<dbReference type="RefSeq" id="XP_038061452.1">
    <property type="nucleotide sequence ID" value="XM_038205524.1"/>
</dbReference>
<feature type="domain" description="DH" evidence="2">
    <location>
        <begin position="1547"/>
        <end position="1739"/>
    </location>
</feature>
<name>A0A914AC72_PATMI</name>
<dbReference type="GO" id="GO:0043542">
    <property type="term" value="P:endothelial cell migration"/>
    <property type="evidence" value="ECO:0007669"/>
    <property type="project" value="TreeGrafter"/>
</dbReference>
<reference evidence="3" key="1">
    <citation type="submission" date="2022-11" db="UniProtKB">
        <authorList>
            <consortium name="EnsemblMetazoa"/>
        </authorList>
    </citation>
    <scope>IDENTIFICATION</scope>
</reference>
<evidence type="ECO:0000313" key="4">
    <source>
        <dbReference type="Proteomes" id="UP000887568"/>
    </source>
</evidence>
<dbReference type="GO" id="GO:0030424">
    <property type="term" value="C:axon"/>
    <property type="evidence" value="ECO:0007669"/>
    <property type="project" value="TreeGrafter"/>
</dbReference>
<evidence type="ECO:0000313" key="3">
    <source>
        <dbReference type="EnsemblMetazoa" id="XP_038061452.1"/>
    </source>
</evidence>
<dbReference type="InterPro" id="IPR035899">
    <property type="entry name" value="DBL_dom_sf"/>
</dbReference>
<feature type="domain" description="DH" evidence="2">
    <location>
        <begin position="1821"/>
        <end position="2013"/>
    </location>
</feature>
<dbReference type="GO" id="GO:0005085">
    <property type="term" value="F:guanyl-nucleotide exchange factor activity"/>
    <property type="evidence" value="ECO:0007669"/>
    <property type="project" value="InterPro"/>
</dbReference>
<dbReference type="PANTHER" id="PTHR13217">
    <property type="entry name" value="PLECKSTRIN HOMOLOGY DOMAIN-CONTAINING FAMILY G MEMBER 7"/>
    <property type="match status" value="1"/>
</dbReference>
<feature type="domain" description="DH" evidence="2">
    <location>
        <begin position="69"/>
        <end position="260"/>
    </location>
</feature>
<organism evidence="3 4">
    <name type="scientific">Patiria miniata</name>
    <name type="common">Bat star</name>
    <name type="synonym">Asterina miniata</name>
    <dbReference type="NCBI Taxonomy" id="46514"/>
    <lineage>
        <taxon>Eukaryota</taxon>
        <taxon>Metazoa</taxon>
        <taxon>Echinodermata</taxon>
        <taxon>Eleutherozoa</taxon>
        <taxon>Asterozoa</taxon>
        <taxon>Asteroidea</taxon>
        <taxon>Valvatacea</taxon>
        <taxon>Valvatida</taxon>
        <taxon>Asterinidae</taxon>
        <taxon>Patiria</taxon>
    </lineage>
</organism>
<dbReference type="Pfam" id="PF00621">
    <property type="entry name" value="RhoGEF"/>
    <property type="match status" value="7"/>
</dbReference>
<dbReference type="OrthoDB" id="660555at2759"/>
<evidence type="ECO:0000259" key="2">
    <source>
        <dbReference type="PROSITE" id="PS50010"/>
    </source>
</evidence>
<dbReference type="SMART" id="SM00325">
    <property type="entry name" value="RhoGEF"/>
    <property type="match status" value="7"/>
</dbReference>
<dbReference type="InterPro" id="IPR040181">
    <property type="entry name" value="PKHG5/7"/>
</dbReference>
<evidence type="ECO:0000256" key="1">
    <source>
        <dbReference type="SAM" id="MobiDB-lite"/>
    </source>
</evidence>
<feature type="domain" description="DH" evidence="2">
    <location>
        <begin position="368"/>
        <end position="558"/>
    </location>
</feature>
<feature type="region of interest" description="Disordered" evidence="1">
    <location>
        <begin position="556"/>
        <end position="590"/>
    </location>
</feature>
<keyword evidence="4" id="KW-1185">Reference proteome</keyword>
<dbReference type="EnsemblMetazoa" id="XM_038205524.1">
    <property type="protein sequence ID" value="XP_038061452.1"/>
    <property type="gene ID" value="LOC119732129"/>
</dbReference>
<dbReference type="GO" id="GO:0007266">
    <property type="term" value="P:Rho protein signal transduction"/>
    <property type="evidence" value="ECO:0007669"/>
    <property type="project" value="TreeGrafter"/>
</dbReference>
<sequence length="2022" mass="235313">MAYVRQDSKMPQLKQKLHGFLAHGIQDFPSLVTFGATQEDDQESLQIEESWRKFIDKTKLRELTKKQKEQQDAVWEIIRTEVEFIRDLRIIEDVYLSTLVNLQASIMLNDIETENIFSNISAIEKLHSRFWKEKLSNVPKKARAEKRLPKAVDLVEAFKGWFESISVPYHEFAINQNDCLKYLRCRTKDNEMFRYFVEWAQKHPRSRGLKLHHLLDSPLRRIAKYPVLLAALEKTMDYQNQYLSKPVSEIRASAVQVSLEGRDEMERQKKRGSFEVWRSPRGSREYPKSPSDELFSESFDCVSVEEAKTLELEETLNDIMRHGLQDFSSLLTFSTTREDDEGCFKIKESWRAYADKEKLSELDEKETDLQDAIWEIIKSEVGFIRDIRIVVDFYLCTLLNVQASVFLNEVETELIFGNITAIEKLHTTFWKEKLSNVVKKAQAEKELPSVSNLAEAFQEFASLFAPYLEFCTSQKNCLKYLKDQSRQNNMFKFFIEWAERHPNSRGLKLMDLLEYPMQHIAKYPLLLTEVESKLCESQTEVSSTISQVKEFVKKVMHESTQRQEEQGDEDGGEQIDSTENKTSTIGTLTKQDDSSCEYVDEIVTCLVRQDPRLKELQQMLDDILTNGVQDVMSLLTFGTKEEDAECFQIENSWRDFADEETLSGLDERQTGQQEAIWELILTESRFVQRIGIIEDVYLNTLLNLQASIMLNEIETEKVFGSIAVIKKLHTRFWKEKLSKVAEKARAEKRLPSASDLSEAFEGFGNLFAPYIEFSEQYHECQKYLRQQIKTNEKFRYFLKWAKGHPKSQGESLEDLLQCPLGRIAKYPDFLTAVERKTLEDGTLSQRIQEVKEFVSRVDHELKQEEDRMKTNCNHRTSMKDKEADSSCEYVDEVVTALIRQDSKMVQLQEVLDDLMASGLQDFKGLLQFCPPTEDKESCLQVQDTWQELVGPEELCKMDKQEVEQQDAIWEIVKTESCFIQDIRVVDLYLRTLLNVQAAMLLSDIQTEKMFGNISAIENVHDKFWKKLSSITSMVRAGQGMPSVVDLAEAFEEFPQLFAPYIKYGVAQSKCLKYLREQKVNNEMFRMILEWVERHPDGRGLKLQDLLSLPMQRIARYPILLAAIEGTLDEQDKSEVSEMMSQVKTFVRHVYLVSKQAKERRILPEGTGSQSPLIRKAAVRHQSSSKEDNKMLLLMEMLEEFVTDGIPDSPAVLSLSGKREDDEKSFQIEESWRSLGDQERLSEMNKKEEDEQDAIWKIITTEVQFIQDLHLILNLHQRSLTNLQASHILNEIENEKIFRITDAILRLHTRFWNDSLSTVISKAREEKRFLSARDLVDAFEGFADHFAPYTVFSKAQKECIKYLREQIIHNKMFRYYLEWTEKHPTTRGRCLQDFLVCPMQHITKYSLLLSRLEETVDDQDKMEVSKTLAEVRKFLMLVSPKNGQKAESQGPVEQLGATSQHKGAVGGHGTNPSGEYVEVFEDLASEDSDMLRLTQTLDEFATYGLQDFPALLTFTMKRKDEEWFDIERSWIEFIDQERVCELDQSSVDQQDAIWEIISTEVSFIRNIRIVVDLYLCTLLNLQGAILLNQIQTEKIFSNITAIEKRHSIFWKERLSNVIWKAREEKRLPSALDLAEAFDGLEALFKLHAKFCTTKIKCLKYLQEQTENNKMFRFFIEWVEKNRKSRGLRLQDLLELPGKRIASYPVLLTEVVEKTLKDEDKEALTKRVSEVKQFLMQVPLEMTQESGKDEKTFYRTQSTKDTKMLKLQQTLDEFMTNGLEFFPTLMTFTTDREDDEECLNIEDSWRALTDNNNLSDLDKEQTEQQEAIWEIISAEVNRVKDCRAVVLLYLSTLFNLQANGMLNEIQTEKVFSNTTAIEELHMRFWKGKLSNVLKKARAEKRLPSVADLADAFEGFAKLFAPYIRFCSSSNVCLKYLKQQVDQNPMFTFFLEWAERHPHSRGLKLQDFFVSATQHICRYHCLLKKVEETMSTEDGKMEISKRISEVEYLIGQLNHIIESSSQSVS</sequence>
<dbReference type="GO" id="GO:0030139">
    <property type="term" value="C:endocytic vesicle"/>
    <property type="evidence" value="ECO:0007669"/>
    <property type="project" value="TreeGrafter"/>
</dbReference>
<dbReference type="PROSITE" id="PS50010">
    <property type="entry name" value="DH_2"/>
    <property type="match status" value="7"/>
</dbReference>
<dbReference type="Proteomes" id="UP000887568">
    <property type="component" value="Unplaced"/>
</dbReference>
<feature type="domain" description="DH" evidence="2">
    <location>
        <begin position="1249"/>
        <end position="1440"/>
    </location>
</feature>
<dbReference type="GO" id="GO:0005886">
    <property type="term" value="C:plasma membrane"/>
    <property type="evidence" value="ECO:0007669"/>
    <property type="project" value="TreeGrafter"/>
</dbReference>
<dbReference type="OMA" id="DDSSCEY"/>
<dbReference type="SUPFAM" id="SSF48065">
    <property type="entry name" value="DBL homology domain (DH-domain)"/>
    <property type="match status" value="7"/>
</dbReference>
<protein>
    <recommendedName>
        <fullName evidence="2">DH domain-containing protein</fullName>
    </recommendedName>
</protein>
<dbReference type="GeneID" id="119732129"/>
<accession>A0A914AC72</accession>
<dbReference type="InterPro" id="IPR000219">
    <property type="entry name" value="DH_dom"/>
</dbReference>
<dbReference type="Gene3D" id="1.20.900.10">
    <property type="entry name" value="Dbl homology (DH) domain"/>
    <property type="match status" value="7"/>
</dbReference>
<proteinExistence type="predicted"/>
<dbReference type="PANTHER" id="PTHR13217:SF11">
    <property type="entry name" value="PLECKSTRIN HOMOLOGY DOMAIN-CONTAINING FAMILY G MEMBER 5"/>
    <property type="match status" value="1"/>
</dbReference>
<dbReference type="CDD" id="cd00160">
    <property type="entry name" value="RhoGEF"/>
    <property type="match status" value="1"/>
</dbReference>
<feature type="compositionally biased region" description="Polar residues" evidence="1">
    <location>
        <begin position="580"/>
        <end position="589"/>
    </location>
</feature>
<feature type="domain" description="DH" evidence="2">
    <location>
        <begin position="671"/>
        <end position="860"/>
    </location>
</feature>
<feature type="domain" description="DH" evidence="2">
    <location>
        <begin position="963"/>
        <end position="1152"/>
    </location>
</feature>